<dbReference type="InterPro" id="IPR036390">
    <property type="entry name" value="WH_DNA-bd_sf"/>
</dbReference>
<feature type="domain" description="HSF-type DNA-binding" evidence="9">
    <location>
        <begin position="3"/>
        <end position="100"/>
    </location>
</feature>
<evidence type="ECO:0000256" key="7">
    <source>
        <dbReference type="ARBA" id="ARBA00023242"/>
    </source>
</evidence>
<evidence type="ECO:0000256" key="1">
    <source>
        <dbReference type="ARBA" id="ARBA00004123"/>
    </source>
</evidence>
<dbReference type="PANTHER" id="PTHR10015">
    <property type="entry name" value="HEAT SHOCK TRANSCRIPTION FACTOR"/>
    <property type="match status" value="1"/>
</dbReference>
<evidence type="ECO:0000256" key="6">
    <source>
        <dbReference type="ARBA" id="ARBA00023163"/>
    </source>
</evidence>
<organism evidence="10">
    <name type="scientific">Vannella robusta</name>
    <dbReference type="NCBI Taxonomy" id="1487602"/>
    <lineage>
        <taxon>Eukaryota</taxon>
        <taxon>Amoebozoa</taxon>
        <taxon>Discosea</taxon>
        <taxon>Flabellinia</taxon>
        <taxon>Vannellidae</taxon>
        <taxon>Vannella</taxon>
    </lineage>
</organism>
<comment type="similarity">
    <text evidence="8">Belongs to the HSF family.</text>
</comment>
<evidence type="ECO:0000259" key="9">
    <source>
        <dbReference type="SMART" id="SM00415"/>
    </source>
</evidence>
<dbReference type="PRINTS" id="PR00056">
    <property type="entry name" value="HSFDOMAIN"/>
</dbReference>
<keyword evidence="4" id="KW-0805">Transcription regulation</keyword>
<evidence type="ECO:0000256" key="2">
    <source>
        <dbReference type="ARBA" id="ARBA00011233"/>
    </source>
</evidence>
<reference evidence="10" key="1">
    <citation type="submission" date="2021-01" db="EMBL/GenBank/DDBJ databases">
        <authorList>
            <person name="Corre E."/>
            <person name="Pelletier E."/>
            <person name="Niang G."/>
            <person name="Scheremetjew M."/>
            <person name="Finn R."/>
            <person name="Kale V."/>
            <person name="Holt S."/>
            <person name="Cochrane G."/>
            <person name="Meng A."/>
            <person name="Brown T."/>
            <person name="Cohen L."/>
        </authorList>
    </citation>
    <scope>NUCLEOTIDE SEQUENCE</scope>
    <source>
        <strain evidence="10">DIVA3 518/3/11/1/6</strain>
    </source>
</reference>
<dbReference type="GO" id="GO:0003700">
    <property type="term" value="F:DNA-binding transcription factor activity"/>
    <property type="evidence" value="ECO:0007669"/>
    <property type="project" value="InterPro"/>
</dbReference>
<protein>
    <recommendedName>
        <fullName evidence="9">HSF-type DNA-binding domain-containing protein</fullName>
    </recommendedName>
</protein>
<keyword evidence="6" id="KW-0804">Transcription</keyword>
<comment type="subcellular location">
    <subcellularLocation>
        <location evidence="1">Nucleus</location>
    </subcellularLocation>
</comment>
<proteinExistence type="inferred from homology"/>
<evidence type="ECO:0000256" key="4">
    <source>
        <dbReference type="ARBA" id="ARBA00023015"/>
    </source>
</evidence>
<accession>A0A7S4MDA5</accession>
<dbReference type="Gene3D" id="1.10.10.10">
    <property type="entry name" value="Winged helix-like DNA-binding domain superfamily/Winged helix DNA-binding domain"/>
    <property type="match status" value="1"/>
</dbReference>
<name>A0A7S4MDA5_9EUKA</name>
<dbReference type="Pfam" id="PF00447">
    <property type="entry name" value="HSF_DNA-bind"/>
    <property type="match status" value="1"/>
</dbReference>
<dbReference type="SMART" id="SM00415">
    <property type="entry name" value="HSF"/>
    <property type="match status" value="1"/>
</dbReference>
<dbReference type="InterPro" id="IPR036388">
    <property type="entry name" value="WH-like_DNA-bd_sf"/>
</dbReference>
<evidence type="ECO:0000313" key="10">
    <source>
        <dbReference type="EMBL" id="CAE2215107.1"/>
    </source>
</evidence>
<dbReference type="InterPro" id="IPR000232">
    <property type="entry name" value="HSF_DNA-bd"/>
</dbReference>
<dbReference type="FunFam" id="1.10.10.10:FF:000037">
    <property type="entry name" value="Heat stress transcription factor B-4"/>
    <property type="match status" value="1"/>
</dbReference>
<dbReference type="GO" id="GO:0043565">
    <property type="term" value="F:sequence-specific DNA binding"/>
    <property type="evidence" value="ECO:0007669"/>
    <property type="project" value="InterPro"/>
</dbReference>
<sequence length="240" mass="27057">MNSCAPFVRKTFQLVSDNTTNHIVSWCNNGANFTIWNTQAFQKQILPQYFKHNNLCSFVRQLNTYGFHKINATDAVDGLEFSHPSFKQGAKHLLAKIKRRKSKAKKSDAQSSPVVQDANQLKVAEALISLVKRQQESEQLLMSVCAELQEARSVINSLQSGDKMASPSLCGKRAYEEVEVGPSYPVAKKLKSEENLFSVPTQEMFSFDELFQPTQSTCAATMREHDAPIDFDIKELLLDF</sequence>
<keyword evidence="3" id="KW-0597">Phosphoprotein</keyword>
<keyword evidence="7" id="KW-0539">Nucleus</keyword>
<dbReference type="SUPFAM" id="SSF46785">
    <property type="entry name" value="Winged helix' DNA-binding domain"/>
    <property type="match status" value="1"/>
</dbReference>
<gene>
    <name evidence="10" type="ORF">VSP0166_LOCUS6863</name>
</gene>
<keyword evidence="5" id="KW-0238">DNA-binding</keyword>
<dbReference type="EMBL" id="HBKP01009700">
    <property type="protein sequence ID" value="CAE2215107.1"/>
    <property type="molecule type" value="Transcribed_RNA"/>
</dbReference>
<comment type="subunit">
    <text evidence="2">Homotrimer.</text>
</comment>
<dbReference type="PANTHER" id="PTHR10015:SF427">
    <property type="entry name" value="HEAT SHOCK FACTOR PROTEIN"/>
    <property type="match status" value="1"/>
</dbReference>
<evidence type="ECO:0000256" key="8">
    <source>
        <dbReference type="RuleBase" id="RU004020"/>
    </source>
</evidence>
<evidence type="ECO:0000256" key="3">
    <source>
        <dbReference type="ARBA" id="ARBA00022553"/>
    </source>
</evidence>
<dbReference type="GO" id="GO:0005634">
    <property type="term" value="C:nucleus"/>
    <property type="evidence" value="ECO:0007669"/>
    <property type="project" value="UniProtKB-SubCell"/>
</dbReference>
<evidence type="ECO:0000256" key="5">
    <source>
        <dbReference type="ARBA" id="ARBA00023125"/>
    </source>
</evidence>
<dbReference type="AlphaFoldDB" id="A0A7S4MDA5"/>